<dbReference type="AlphaFoldDB" id="A0A7A6JXS8"/>
<keyword evidence="1" id="KW-0560">Oxidoreductase</keyword>
<protein>
    <submittedName>
        <fullName evidence="1">dTDP-4-dehydrorhamnose reductase</fullName>
        <ecNumber evidence="1">1.1.1.133</ecNumber>
    </submittedName>
</protein>
<dbReference type="EC" id="1.1.1.133" evidence="1"/>
<proteinExistence type="predicted"/>
<comment type="caution">
    <text evidence="1">The sequence shown here is derived from an EMBL/GenBank/DDBJ whole genome shotgun (WGS) entry which is preliminary data.</text>
</comment>
<reference evidence="1" key="2">
    <citation type="submission" date="2019-09" db="EMBL/GenBank/DDBJ databases">
        <authorList>
            <consortium name="NCBI Pathogen Detection Project"/>
        </authorList>
    </citation>
    <scope>NUCLEOTIDE SEQUENCE</scope>
    <source>
        <strain evidence="1">EC00617</strain>
    </source>
</reference>
<evidence type="ECO:0000313" key="1">
    <source>
        <dbReference type="EMBL" id="HAJ0849673.1"/>
    </source>
</evidence>
<dbReference type="GO" id="GO:0008831">
    <property type="term" value="F:dTDP-4-dehydrorhamnose reductase activity"/>
    <property type="evidence" value="ECO:0007669"/>
    <property type="project" value="UniProtKB-EC"/>
</dbReference>
<feature type="non-terminal residue" evidence="1">
    <location>
        <position position="1"/>
    </location>
</feature>
<organism evidence="1">
    <name type="scientific">Escherichia coli</name>
    <dbReference type="NCBI Taxonomy" id="562"/>
    <lineage>
        <taxon>Bacteria</taxon>
        <taxon>Pseudomonadati</taxon>
        <taxon>Pseudomonadota</taxon>
        <taxon>Gammaproteobacteria</taxon>
        <taxon>Enterobacterales</taxon>
        <taxon>Enterobacteriaceae</taxon>
        <taxon>Escherichia</taxon>
    </lineage>
</organism>
<reference evidence="1" key="1">
    <citation type="journal article" date="2018" name="Genome Biol.">
        <title>SKESA: strategic k-mer extension for scrupulous assemblies.</title>
        <authorList>
            <person name="Souvorov A."/>
            <person name="Agarwala R."/>
            <person name="Lipman D.J."/>
        </authorList>
    </citation>
    <scope>NUCLEOTIDE SEQUENCE</scope>
    <source>
        <strain evidence="1">EC00617</strain>
    </source>
</reference>
<dbReference type="EMBL" id="DABGYO010000038">
    <property type="protein sequence ID" value="HAJ0849673.1"/>
    <property type="molecule type" value="Genomic_DNA"/>
</dbReference>
<accession>A0A7A6JXS8</accession>
<name>A0A7A6JXS8_ECOLX</name>
<sequence length="31" mass="3638">EKFQQNFALVLPDWQVGVKRMLNELFTTTAI</sequence>
<gene>
    <name evidence="1" type="ORF">HL560_21890</name>
</gene>